<evidence type="ECO:0000313" key="2">
    <source>
        <dbReference type="Proteomes" id="UP001370758"/>
    </source>
</evidence>
<gene>
    <name evidence="1" type="ORF">TWF481_002903</name>
</gene>
<comment type="caution">
    <text evidence="1">The sequence shown here is derived from an EMBL/GenBank/DDBJ whole genome shotgun (WGS) entry which is preliminary data.</text>
</comment>
<evidence type="ECO:0000313" key="1">
    <source>
        <dbReference type="EMBL" id="KAK6495858.1"/>
    </source>
</evidence>
<name>A0AAV9VTC0_9PEZI</name>
<keyword evidence="2" id="KW-1185">Reference proteome</keyword>
<dbReference type="AlphaFoldDB" id="A0AAV9VTC0"/>
<organism evidence="1 2">
    <name type="scientific">Arthrobotrys musiformis</name>
    <dbReference type="NCBI Taxonomy" id="47236"/>
    <lineage>
        <taxon>Eukaryota</taxon>
        <taxon>Fungi</taxon>
        <taxon>Dikarya</taxon>
        <taxon>Ascomycota</taxon>
        <taxon>Pezizomycotina</taxon>
        <taxon>Orbiliomycetes</taxon>
        <taxon>Orbiliales</taxon>
        <taxon>Orbiliaceae</taxon>
        <taxon>Arthrobotrys</taxon>
    </lineage>
</organism>
<proteinExistence type="predicted"/>
<dbReference type="EMBL" id="JAVHJL010000012">
    <property type="protein sequence ID" value="KAK6495858.1"/>
    <property type="molecule type" value="Genomic_DNA"/>
</dbReference>
<accession>A0AAV9VTC0</accession>
<sequence>MLQKLMKRHKVLFNDEMGLVREPESDHLAIPVLTDEVVAKPPIRLGAEAKGVVDKMFDANSRQGRMEPVGPEGSPWAMQVFVVTHP</sequence>
<dbReference type="Proteomes" id="UP001370758">
    <property type="component" value="Unassembled WGS sequence"/>
</dbReference>
<protein>
    <submittedName>
        <fullName evidence="1">Uncharacterized protein</fullName>
    </submittedName>
</protein>
<reference evidence="1 2" key="1">
    <citation type="submission" date="2023-08" db="EMBL/GenBank/DDBJ databases">
        <authorList>
            <person name="Palmer J.M."/>
        </authorList>
    </citation>
    <scope>NUCLEOTIDE SEQUENCE [LARGE SCALE GENOMIC DNA]</scope>
    <source>
        <strain evidence="1 2">TWF481</strain>
    </source>
</reference>